<dbReference type="Pfam" id="PF05721">
    <property type="entry name" value="PhyH"/>
    <property type="match status" value="1"/>
</dbReference>
<name>A0A6B1DC84_9CHLR</name>
<evidence type="ECO:0000313" key="1">
    <source>
        <dbReference type="EMBL" id="MYC97378.1"/>
    </source>
</evidence>
<protein>
    <recommendedName>
        <fullName evidence="2">Phytanoyl-CoA dioxygenase family protein</fullName>
    </recommendedName>
</protein>
<organism evidence="1">
    <name type="scientific">Caldilineaceae bacterium SB0661_bin_32</name>
    <dbReference type="NCBI Taxonomy" id="2605255"/>
    <lineage>
        <taxon>Bacteria</taxon>
        <taxon>Bacillati</taxon>
        <taxon>Chloroflexota</taxon>
        <taxon>Caldilineae</taxon>
        <taxon>Caldilineales</taxon>
        <taxon>Caldilineaceae</taxon>
    </lineage>
</organism>
<dbReference type="PANTHER" id="PTHR20883:SF48">
    <property type="entry name" value="ECTOINE DIOXYGENASE"/>
    <property type="match status" value="1"/>
</dbReference>
<dbReference type="AlphaFoldDB" id="A0A6B1DC84"/>
<accession>A0A6B1DC84</accession>
<dbReference type="InterPro" id="IPR008775">
    <property type="entry name" value="Phytyl_CoA_dOase-like"/>
</dbReference>
<dbReference type="SUPFAM" id="SSF51197">
    <property type="entry name" value="Clavaminate synthase-like"/>
    <property type="match status" value="1"/>
</dbReference>
<comment type="caution">
    <text evidence="1">The sequence shown here is derived from an EMBL/GenBank/DDBJ whole genome shotgun (WGS) entry which is preliminary data.</text>
</comment>
<reference evidence="1" key="1">
    <citation type="submission" date="2019-09" db="EMBL/GenBank/DDBJ databases">
        <title>Characterisation of the sponge microbiome using genome-centric metagenomics.</title>
        <authorList>
            <person name="Engelberts J.P."/>
            <person name="Robbins S.J."/>
            <person name="De Goeij J.M."/>
            <person name="Aranda M."/>
            <person name="Bell S.C."/>
            <person name="Webster N.S."/>
        </authorList>
    </citation>
    <scope>NUCLEOTIDE SEQUENCE</scope>
    <source>
        <strain evidence="1">SB0661_bin_32</strain>
    </source>
</reference>
<sequence length="294" mass="33260">MMESNAVTSLQDQIRGKYDSFAHHTISYHILVNNEGQERERSFDVWASEAEIEDFAKEGYLVREALIEGEPLEMLRRALDEVEEAEFEAADGSRLGGRDWIPRHLFDKHADFHMLINYEPVLSLARAVLGPFVRIRQLAARISYPGQEVQFTRWHHHQPGMTEPVPPFFAFPHKLDCLLYLDELNDANGLLAVAPGTHLHTGEDLPLEEYGDLAGQREIRAPAGTCVVLHGNLWHRAMPTGAEGRKRRVLILSYGPTWMRKSPFGDSPENGLMERVIEEADPATQELLGIGGYQ</sequence>
<dbReference type="GO" id="GO:0016706">
    <property type="term" value="F:2-oxoglutarate-dependent dioxygenase activity"/>
    <property type="evidence" value="ECO:0007669"/>
    <property type="project" value="UniProtKB-ARBA"/>
</dbReference>
<proteinExistence type="predicted"/>
<dbReference type="Gene3D" id="2.60.120.620">
    <property type="entry name" value="q2cbj1_9rhob like domain"/>
    <property type="match status" value="1"/>
</dbReference>
<dbReference type="GO" id="GO:0005506">
    <property type="term" value="F:iron ion binding"/>
    <property type="evidence" value="ECO:0007669"/>
    <property type="project" value="UniProtKB-ARBA"/>
</dbReference>
<dbReference type="EMBL" id="VXMH01000116">
    <property type="protein sequence ID" value="MYC97378.1"/>
    <property type="molecule type" value="Genomic_DNA"/>
</dbReference>
<evidence type="ECO:0008006" key="2">
    <source>
        <dbReference type="Google" id="ProtNLM"/>
    </source>
</evidence>
<gene>
    <name evidence="1" type="ORF">F4X14_20690</name>
</gene>
<dbReference type="PANTHER" id="PTHR20883">
    <property type="entry name" value="PHYTANOYL-COA DIOXYGENASE DOMAIN CONTAINING 1"/>
    <property type="match status" value="1"/>
</dbReference>